<feature type="transmembrane region" description="Helical" evidence="1">
    <location>
        <begin position="7"/>
        <end position="31"/>
    </location>
</feature>
<dbReference type="CDD" id="cd06259">
    <property type="entry name" value="YdcF-like"/>
    <property type="match status" value="1"/>
</dbReference>
<dbReference type="InterPro" id="IPR051599">
    <property type="entry name" value="Cell_Envelope_Assoc"/>
</dbReference>
<dbReference type="InterPro" id="IPR014729">
    <property type="entry name" value="Rossmann-like_a/b/a_fold"/>
</dbReference>
<keyword evidence="1" id="KW-0472">Membrane</keyword>
<keyword evidence="4" id="KW-1185">Reference proteome</keyword>
<evidence type="ECO:0000313" key="3">
    <source>
        <dbReference type="EMBL" id="GAN32987.1"/>
    </source>
</evidence>
<dbReference type="EMBL" id="BAFN01000001">
    <property type="protein sequence ID" value="GAN32987.1"/>
    <property type="molecule type" value="Genomic_DNA"/>
</dbReference>
<keyword evidence="1" id="KW-0812">Transmembrane</keyword>
<name>A0ABQ0JWH6_9BACT</name>
<sequence>MFVLKKIIAQFFSPVPFCLEILVIGLFLLLFTRKQRIGKFIVTAGVILFTILSYRGIPNVLLRPLERQYLPLGIAATSDISGSDIIPSVRWIVVLGGGHTSDPNIPVTSQISDASLVRLIEGIRLHNEIPGSKLILSGGKVFDAVAEAETLEKVARAIGVKHEDIILETCSKDTADQAQFMKPIVGDDEFILVTSAVHMPRSMALFKKLGMRPIPAPTGYLVKESQGSNPFQFFPDAGGFFKTESAFHEYLGLVWAKLRGQL</sequence>
<dbReference type="PANTHER" id="PTHR30336">
    <property type="entry name" value="INNER MEMBRANE PROTEIN, PROBABLE PERMEASE"/>
    <property type="match status" value="1"/>
</dbReference>
<accession>A0ABQ0JWH6</accession>
<evidence type="ECO:0000259" key="2">
    <source>
        <dbReference type="Pfam" id="PF02698"/>
    </source>
</evidence>
<dbReference type="Gene3D" id="3.40.50.620">
    <property type="entry name" value="HUPs"/>
    <property type="match status" value="1"/>
</dbReference>
<evidence type="ECO:0000256" key="1">
    <source>
        <dbReference type="SAM" id="Phobius"/>
    </source>
</evidence>
<proteinExistence type="predicted"/>
<keyword evidence="1" id="KW-1133">Transmembrane helix</keyword>
<feature type="transmembrane region" description="Helical" evidence="1">
    <location>
        <begin position="37"/>
        <end position="57"/>
    </location>
</feature>
<dbReference type="Proteomes" id="UP000032309">
    <property type="component" value="Unassembled WGS sequence"/>
</dbReference>
<comment type="caution">
    <text evidence="3">The sequence shown here is derived from an EMBL/GenBank/DDBJ whole genome shotgun (WGS) entry which is preliminary data.</text>
</comment>
<dbReference type="PANTHER" id="PTHR30336:SF4">
    <property type="entry name" value="ENVELOPE BIOGENESIS FACTOR ELYC"/>
    <property type="match status" value="1"/>
</dbReference>
<reference evidence="4" key="1">
    <citation type="journal article" date="2015" name="Genome Announc.">
        <title>Draft Genome Sequence of an Anaerobic Ammonium-Oxidizing Bacterium, "Candidatus Brocadia sinica".</title>
        <authorList>
            <person name="Oshiki M."/>
            <person name="Shinyako-Hata K."/>
            <person name="Satoh H."/>
            <person name="Okabe S."/>
        </authorList>
    </citation>
    <scope>NUCLEOTIDE SEQUENCE [LARGE SCALE GENOMIC DNA]</scope>
    <source>
        <strain evidence="4">JPN1</strain>
    </source>
</reference>
<protein>
    <submittedName>
        <fullName evidence="3">Uncharacterized conserved protein</fullName>
    </submittedName>
</protein>
<evidence type="ECO:0000313" key="4">
    <source>
        <dbReference type="Proteomes" id="UP000032309"/>
    </source>
</evidence>
<dbReference type="Pfam" id="PF02698">
    <property type="entry name" value="DUF218"/>
    <property type="match status" value="1"/>
</dbReference>
<dbReference type="RefSeq" id="WP_052563055.1">
    <property type="nucleotide sequence ID" value="NZ_BAFN01000001.1"/>
</dbReference>
<feature type="domain" description="DUF218" evidence="2">
    <location>
        <begin position="91"/>
        <end position="252"/>
    </location>
</feature>
<dbReference type="InterPro" id="IPR003848">
    <property type="entry name" value="DUF218"/>
</dbReference>
<gene>
    <name evidence="3" type="ORF">BROSI_A1503</name>
</gene>
<organism evidence="3 4">
    <name type="scientific">Candidatus Brocadia sinica JPN1</name>
    <dbReference type="NCBI Taxonomy" id="1197129"/>
    <lineage>
        <taxon>Bacteria</taxon>
        <taxon>Pseudomonadati</taxon>
        <taxon>Planctomycetota</taxon>
        <taxon>Candidatus Brocadiia</taxon>
        <taxon>Candidatus Brocadiales</taxon>
        <taxon>Candidatus Brocadiaceae</taxon>
        <taxon>Candidatus Brocadia</taxon>
    </lineage>
</organism>